<dbReference type="Proteomes" id="UP000075714">
    <property type="component" value="Unassembled WGS sequence"/>
</dbReference>
<feature type="domain" description="Protein kinase" evidence="6">
    <location>
        <begin position="22"/>
        <end position="375"/>
    </location>
</feature>
<dbReference type="AlphaFoldDB" id="A0A150GKH3"/>
<evidence type="ECO:0000256" key="5">
    <source>
        <dbReference type="SAM" id="MobiDB-lite"/>
    </source>
</evidence>
<dbReference type="GO" id="GO:0005829">
    <property type="term" value="C:cytosol"/>
    <property type="evidence" value="ECO:0007669"/>
    <property type="project" value="TreeGrafter"/>
</dbReference>
<dbReference type="PANTHER" id="PTHR24348:SF22">
    <property type="entry name" value="NON-SPECIFIC SERINE_THREONINE PROTEIN KINASE"/>
    <property type="match status" value="1"/>
</dbReference>
<dbReference type="EMBL" id="LSYV01000018">
    <property type="protein sequence ID" value="KXZ50287.1"/>
    <property type="molecule type" value="Genomic_DNA"/>
</dbReference>
<dbReference type="PROSITE" id="PS50011">
    <property type="entry name" value="PROTEIN_KINASE_DOM"/>
    <property type="match status" value="1"/>
</dbReference>
<dbReference type="OrthoDB" id="346907at2759"/>
<keyword evidence="4" id="KW-0067">ATP-binding</keyword>
<dbReference type="GO" id="GO:0000045">
    <property type="term" value="P:autophagosome assembly"/>
    <property type="evidence" value="ECO:0007669"/>
    <property type="project" value="TreeGrafter"/>
</dbReference>
<feature type="compositionally biased region" description="Basic and acidic residues" evidence="5">
    <location>
        <begin position="440"/>
        <end position="451"/>
    </location>
</feature>
<feature type="region of interest" description="Disordered" evidence="5">
    <location>
        <begin position="60"/>
        <end position="80"/>
    </location>
</feature>
<dbReference type="GO" id="GO:0010506">
    <property type="term" value="P:regulation of autophagy"/>
    <property type="evidence" value="ECO:0007669"/>
    <property type="project" value="InterPro"/>
</dbReference>
<dbReference type="GO" id="GO:0004674">
    <property type="term" value="F:protein serine/threonine kinase activity"/>
    <property type="evidence" value="ECO:0007669"/>
    <property type="project" value="InterPro"/>
</dbReference>
<comment type="caution">
    <text evidence="7">The sequence shown here is derived from an EMBL/GenBank/DDBJ whole genome shotgun (WGS) entry which is preliminary data.</text>
</comment>
<dbReference type="STRING" id="33097.A0A150GKH3"/>
<reference evidence="8" key="1">
    <citation type="journal article" date="2016" name="Nat. Commun.">
        <title>The Gonium pectorale genome demonstrates co-option of cell cycle regulation during the evolution of multicellularity.</title>
        <authorList>
            <person name="Hanschen E.R."/>
            <person name="Marriage T.N."/>
            <person name="Ferris P.J."/>
            <person name="Hamaji T."/>
            <person name="Toyoda A."/>
            <person name="Fujiyama A."/>
            <person name="Neme R."/>
            <person name="Noguchi H."/>
            <person name="Minakuchi Y."/>
            <person name="Suzuki M."/>
            <person name="Kawai-Toyooka H."/>
            <person name="Smith D.R."/>
            <person name="Sparks H."/>
            <person name="Anderson J."/>
            <person name="Bakaric R."/>
            <person name="Luria V."/>
            <person name="Karger A."/>
            <person name="Kirschner M.W."/>
            <person name="Durand P.M."/>
            <person name="Michod R.E."/>
            <person name="Nozaki H."/>
            <person name="Olson B.J."/>
        </authorList>
    </citation>
    <scope>NUCLEOTIDE SEQUENCE [LARGE SCALE GENOMIC DNA]</scope>
    <source>
        <strain evidence="8">NIES-2863</strain>
    </source>
</reference>
<dbReference type="SMART" id="SM00220">
    <property type="entry name" value="S_TKc"/>
    <property type="match status" value="1"/>
</dbReference>
<dbReference type="GO" id="GO:0000407">
    <property type="term" value="C:phagophore assembly site"/>
    <property type="evidence" value="ECO:0007669"/>
    <property type="project" value="TreeGrafter"/>
</dbReference>
<evidence type="ECO:0000313" key="8">
    <source>
        <dbReference type="Proteomes" id="UP000075714"/>
    </source>
</evidence>
<dbReference type="GO" id="GO:0005524">
    <property type="term" value="F:ATP binding"/>
    <property type="evidence" value="ECO:0007669"/>
    <property type="project" value="UniProtKB-KW"/>
</dbReference>
<evidence type="ECO:0000256" key="2">
    <source>
        <dbReference type="ARBA" id="ARBA00022741"/>
    </source>
</evidence>
<sequence>MAADQVIFRQPHPHGLPADRYSHFIRPLGKGTFGELPSDPPWSADGSLSTHNAIGASQSGLASAANGSDGNGQPAGHGPLPPVAPKIEYEYVAVKLSKPLQEYSRPSLEYLRREVLCQRRLNHMHVVGFREVGITAHHRMYIALEFADSGNLRQWLDLRGGRLSEHEARWFFQQLVYGLAYCHAYGVYNRDIKPENLLLHRCGLPLPLLKVADFGLCKSSNDSIPNSCVGSPNYMAPEVFIQTVQEGGRAAGGLAYDGKKADVFSCGVVLYRMLFGCLPFNRAPGGRELHPTRDLRHIVDNMKHDRWRELLPPNPPQPPATAAAAAGMAAGAASAGATSGGACPDDSLLDLLGGMLRCNPKERMSLADVKRHPWYREGLSEDVYAMILSADAVPGPEATGSARSGAAANAGAVADSSGAQSIEVIEREFDRVLAAYDTHRREAARQAAEHDGDLDDEDGMCKDGTVG</sequence>
<dbReference type="InterPro" id="IPR011009">
    <property type="entry name" value="Kinase-like_dom_sf"/>
</dbReference>
<keyword evidence="2" id="KW-0547">Nucleotide-binding</keyword>
<dbReference type="GO" id="GO:0016020">
    <property type="term" value="C:membrane"/>
    <property type="evidence" value="ECO:0007669"/>
    <property type="project" value="TreeGrafter"/>
</dbReference>
<protein>
    <recommendedName>
        <fullName evidence="6">Protein kinase domain-containing protein</fullName>
    </recommendedName>
</protein>
<evidence type="ECO:0000256" key="4">
    <source>
        <dbReference type="ARBA" id="ARBA00022840"/>
    </source>
</evidence>
<name>A0A150GKH3_GONPE</name>
<dbReference type="SUPFAM" id="SSF56112">
    <property type="entry name" value="Protein kinase-like (PK-like)"/>
    <property type="match status" value="1"/>
</dbReference>
<accession>A0A150GKH3</accession>
<keyword evidence="3" id="KW-0418">Kinase</keyword>
<evidence type="ECO:0000259" key="6">
    <source>
        <dbReference type="PROSITE" id="PS50011"/>
    </source>
</evidence>
<organism evidence="7 8">
    <name type="scientific">Gonium pectorale</name>
    <name type="common">Green alga</name>
    <dbReference type="NCBI Taxonomy" id="33097"/>
    <lineage>
        <taxon>Eukaryota</taxon>
        <taxon>Viridiplantae</taxon>
        <taxon>Chlorophyta</taxon>
        <taxon>core chlorophytes</taxon>
        <taxon>Chlorophyceae</taxon>
        <taxon>CS clade</taxon>
        <taxon>Chlamydomonadales</taxon>
        <taxon>Volvocaceae</taxon>
        <taxon>Gonium</taxon>
    </lineage>
</organism>
<dbReference type="InterPro" id="IPR000719">
    <property type="entry name" value="Prot_kinase_dom"/>
</dbReference>
<evidence type="ECO:0000256" key="1">
    <source>
        <dbReference type="ARBA" id="ARBA00022679"/>
    </source>
</evidence>
<dbReference type="InterPro" id="IPR045269">
    <property type="entry name" value="Atg1-like"/>
</dbReference>
<keyword evidence="1" id="KW-0808">Transferase</keyword>
<gene>
    <name evidence="7" type="ORF">GPECTOR_17g926</name>
</gene>
<dbReference type="PANTHER" id="PTHR24348">
    <property type="entry name" value="SERINE/THREONINE-PROTEIN KINASE UNC-51-RELATED"/>
    <property type="match status" value="1"/>
</dbReference>
<evidence type="ECO:0000313" key="7">
    <source>
        <dbReference type="EMBL" id="KXZ50287.1"/>
    </source>
</evidence>
<proteinExistence type="predicted"/>
<dbReference type="Pfam" id="PF00069">
    <property type="entry name" value="Pkinase"/>
    <property type="match status" value="1"/>
</dbReference>
<dbReference type="Gene3D" id="1.10.510.10">
    <property type="entry name" value="Transferase(Phosphotransferase) domain 1"/>
    <property type="match status" value="1"/>
</dbReference>
<keyword evidence="8" id="KW-1185">Reference proteome</keyword>
<feature type="region of interest" description="Disordered" evidence="5">
    <location>
        <begin position="440"/>
        <end position="467"/>
    </location>
</feature>
<dbReference type="GO" id="GO:0005776">
    <property type="term" value="C:autophagosome"/>
    <property type="evidence" value="ECO:0007669"/>
    <property type="project" value="TreeGrafter"/>
</dbReference>
<evidence type="ECO:0000256" key="3">
    <source>
        <dbReference type="ARBA" id="ARBA00022777"/>
    </source>
</evidence>